<evidence type="ECO:0000256" key="4">
    <source>
        <dbReference type="SAM" id="MobiDB-lite"/>
    </source>
</evidence>
<dbReference type="Pfam" id="PF14523">
    <property type="entry name" value="Syntaxin_2"/>
    <property type="match status" value="1"/>
</dbReference>
<accession>A0AAN8RWV9</accession>
<dbReference type="InterPro" id="IPR000727">
    <property type="entry name" value="T_SNARE_dom"/>
</dbReference>
<dbReference type="GO" id="GO:0048278">
    <property type="term" value="P:vesicle docking"/>
    <property type="evidence" value="ECO:0007669"/>
    <property type="project" value="TreeGrafter"/>
</dbReference>
<dbReference type="SUPFAM" id="SSF47661">
    <property type="entry name" value="t-snare proteins"/>
    <property type="match status" value="1"/>
</dbReference>
<evidence type="ECO:0000256" key="1">
    <source>
        <dbReference type="ARBA" id="ARBA00009063"/>
    </source>
</evidence>
<dbReference type="SMART" id="SM00503">
    <property type="entry name" value="SynN"/>
    <property type="match status" value="1"/>
</dbReference>
<dbReference type="PANTHER" id="PTHR19957:SF411">
    <property type="entry name" value="LD23667P"/>
    <property type="match status" value="1"/>
</dbReference>
<dbReference type="PANTHER" id="PTHR19957">
    <property type="entry name" value="SYNTAXIN"/>
    <property type="match status" value="1"/>
</dbReference>
<keyword evidence="3" id="KW-0175">Coiled coil</keyword>
<dbReference type="EMBL" id="JAWJWE010000036">
    <property type="protein sequence ID" value="KAK6629393.1"/>
    <property type="molecule type" value="Genomic_DNA"/>
</dbReference>
<keyword evidence="2" id="KW-0532">Neurotransmitter transport</keyword>
<evidence type="ECO:0000259" key="5">
    <source>
        <dbReference type="PROSITE" id="PS50192"/>
    </source>
</evidence>
<reference evidence="6 7" key="1">
    <citation type="submission" date="2023-10" db="EMBL/GenBank/DDBJ databases">
        <title>Genomes of two closely related lineages of the louse Polyplax serrata with different host specificities.</title>
        <authorList>
            <person name="Martinu J."/>
            <person name="Tarabai H."/>
            <person name="Stefka J."/>
            <person name="Hypsa V."/>
        </authorList>
    </citation>
    <scope>NUCLEOTIDE SEQUENCE [LARGE SCALE GENOMIC DNA]</scope>
    <source>
        <strain evidence="6">HR10_N</strain>
    </source>
</reference>
<dbReference type="GO" id="GO:0008021">
    <property type="term" value="C:synaptic vesicle"/>
    <property type="evidence" value="ECO:0007669"/>
    <property type="project" value="TreeGrafter"/>
</dbReference>
<comment type="caution">
    <text evidence="6">The sequence shown here is derived from an EMBL/GenBank/DDBJ whole genome shotgun (WGS) entry which is preliminary data.</text>
</comment>
<evidence type="ECO:0000313" key="7">
    <source>
        <dbReference type="Proteomes" id="UP001372834"/>
    </source>
</evidence>
<dbReference type="InterPro" id="IPR006011">
    <property type="entry name" value="Syntaxin_N"/>
</dbReference>
<sequence length="299" mass="34627">MDYGYTSGESGAKNDFQKLAQTVATNIQKISQNVSSIQKMTNQLGTLQETPQMENQLLEIQKYTQQLVKDTSVNIEDLKKIPNLPVHSEEYKQRKVQRERLLERFTDTLNQFQKVQCSTLQRRKEIYQQKQSDSGHDTMLPPPGSGNSRFTDHLIELQDQSSKQQTQQMIQEELNLQALEKQANSIRELESNIMDVNQIYKKLGHLVHEQGEMVDSIEANVELASVRVTEASKDINRASINNRVNIKSEQYRRYNVIVDVRAYQHTKYGMHKSTQEEIDPRTYQSYKYLSRVVIATLSP</sequence>
<gene>
    <name evidence="6" type="ORF">RUM43_003210</name>
</gene>
<dbReference type="GO" id="GO:0006836">
    <property type="term" value="P:neurotransmitter transport"/>
    <property type="evidence" value="ECO:0007669"/>
    <property type="project" value="UniProtKB-KW"/>
</dbReference>
<dbReference type="GO" id="GO:0031201">
    <property type="term" value="C:SNARE complex"/>
    <property type="evidence" value="ECO:0007669"/>
    <property type="project" value="TreeGrafter"/>
</dbReference>
<dbReference type="SMART" id="SM00397">
    <property type="entry name" value="t_SNARE"/>
    <property type="match status" value="1"/>
</dbReference>
<dbReference type="GO" id="GO:0005484">
    <property type="term" value="F:SNAP receptor activity"/>
    <property type="evidence" value="ECO:0007669"/>
    <property type="project" value="TreeGrafter"/>
</dbReference>
<evidence type="ECO:0000256" key="2">
    <source>
        <dbReference type="ARBA" id="ARBA00022775"/>
    </source>
</evidence>
<dbReference type="GO" id="GO:0000149">
    <property type="term" value="F:SNARE binding"/>
    <property type="evidence" value="ECO:0007669"/>
    <property type="project" value="TreeGrafter"/>
</dbReference>
<dbReference type="PROSITE" id="PS50192">
    <property type="entry name" value="T_SNARE"/>
    <property type="match status" value="1"/>
</dbReference>
<dbReference type="GO" id="GO:0006886">
    <property type="term" value="P:intracellular protein transport"/>
    <property type="evidence" value="ECO:0007669"/>
    <property type="project" value="TreeGrafter"/>
</dbReference>
<feature type="region of interest" description="Disordered" evidence="4">
    <location>
        <begin position="127"/>
        <end position="150"/>
    </location>
</feature>
<comment type="similarity">
    <text evidence="1">Belongs to the syntaxin family.</text>
</comment>
<keyword evidence="2" id="KW-0813">Transport</keyword>
<protein>
    <recommendedName>
        <fullName evidence="5">t-SNARE coiled-coil homology domain-containing protein</fullName>
    </recommendedName>
</protein>
<name>A0AAN8RWV9_POLSC</name>
<dbReference type="AlphaFoldDB" id="A0AAN8RWV9"/>
<evidence type="ECO:0000256" key="3">
    <source>
        <dbReference type="SAM" id="Coils"/>
    </source>
</evidence>
<proteinExistence type="inferred from homology"/>
<feature type="domain" description="T-SNARE coiled-coil homology" evidence="5">
    <location>
        <begin position="176"/>
        <end position="238"/>
    </location>
</feature>
<dbReference type="Gene3D" id="1.20.58.70">
    <property type="match status" value="1"/>
</dbReference>
<dbReference type="Gene3D" id="1.20.5.110">
    <property type="match status" value="1"/>
</dbReference>
<dbReference type="Proteomes" id="UP001372834">
    <property type="component" value="Unassembled WGS sequence"/>
</dbReference>
<feature type="coiled-coil region" evidence="3">
    <location>
        <begin position="162"/>
        <end position="199"/>
    </location>
</feature>
<dbReference type="GO" id="GO:0006906">
    <property type="term" value="P:vesicle fusion"/>
    <property type="evidence" value="ECO:0007669"/>
    <property type="project" value="TreeGrafter"/>
</dbReference>
<dbReference type="InterPro" id="IPR010989">
    <property type="entry name" value="SNARE"/>
</dbReference>
<organism evidence="6 7">
    <name type="scientific">Polyplax serrata</name>
    <name type="common">Common mouse louse</name>
    <dbReference type="NCBI Taxonomy" id="468196"/>
    <lineage>
        <taxon>Eukaryota</taxon>
        <taxon>Metazoa</taxon>
        <taxon>Ecdysozoa</taxon>
        <taxon>Arthropoda</taxon>
        <taxon>Hexapoda</taxon>
        <taxon>Insecta</taxon>
        <taxon>Pterygota</taxon>
        <taxon>Neoptera</taxon>
        <taxon>Paraneoptera</taxon>
        <taxon>Psocodea</taxon>
        <taxon>Troctomorpha</taxon>
        <taxon>Phthiraptera</taxon>
        <taxon>Anoplura</taxon>
        <taxon>Polyplacidae</taxon>
        <taxon>Polyplax</taxon>
    </lineage>
</organism>
<evidence type="ECO:0000313" key="6">
    <source>
        <dbReference type="EMBL" id="KAK6629393.1"/>
    </source>
</evidence>
<dbReference type="InterPro" id="IPR045242">
    <property type="entry name" value="Syntaxin"/>
</dbReference>